<keyword evidence="6" id="KW-1185">Reference proteome</keyword>
<evidence type="ECO:0000313" key="5">
    <source>
        <dbReference type="EMBL" id="KAG7091780.1"/>
    </source>
</evidence>
<feature type="region of interest" description="Disordered" evidence="4">
    <location>
        <begin position="1"/>
        <end position="23"/>
    </location>
</feature>
<accession>A0A9P7RYH4</accession>
<evidence type="ECO:0000256" key="3">
    <source>
        <dbReference type="PROSITE-ProRule" id="PRU00810"/>
    </source>
</evidence>
<dbReference type="Gene3D" id="1.20.1160.11">
    <property type="entry name" value="Paired amphipathic helix"/>
    <property type="match status" value="1"/>
</dbReference>
<dbReference type="KEGG" id="more:E1B28_008183"/>
<dbReference type="InterPro" id="IPR039774">
    <property type="entry name" value="Sin3-like"/>
</dbReference>
<dbReference type="InterPro" id="IPR036600">
    <property type="entry name" value="PAH_sf"/>
</dbReference>
<dbReference type="GO" id="GO:0003714">
    <property type="term" value="F:transcription corepressor activity"/>
    <property type="evidence" value="ECO:0007669"/>
    <property type="project" value="InterPro"/>
</dbReference>
<dbReference type="GO" id="GO:0005634">
    <property type="term" value="C:nucleus"/>
    <property type="evidence" value="ECO:0007669"/>
    <property type="project" value="UniProtKB-SubCell"/>
</dbReference>
<evidence type="ECO:0000256" key="4">
    <source>
        <dbReference type="SAM" id="MobiDB-lite"/>
    </source>
</evidence>
<evidence type="ECO:0000313" key="6">
    <source>
        <dbReference type="Proteomes" id="UP001049176"/>
    </source>
</evidence>
<dbReference type="PROSITE" id="PS51477">
    <property type="entry name" value="PAH"/>
    <property type="match status" value="1"/>
</dbReference>
<dbReference type="AlphaFoldDB" id="A0A9P7RYH4"/>
<gene>
    <name evidence="5" type="ORF">E1B28_008183</name>
</gene>
<dbReference type="OrthoDB" id="10265969at2759"/>
<dbReference type="Proteomes" id="UP001049176">
    <property type="component" value="Chromosome 5"/>
</dbReference>
<dbReference type="RefSeq" id="XP_043008250.1">
    <property type="nucleotide sequence ID" value="XM_043152967.1"/>
</dbReference>
<comment type="subcellular location">
    <subcellularLocation>
        <location evidence="1 3">Nucleus</location>
    </subcellularLocation>
</comment>
<reference evidence="5" key="1">
    <citation type="journal article" date="2021" name="Genome Biol. Evol.">
        <title>The assembled and annotated genome of the fairy-ring fungus Marasmius oreades.</title>
        <authorList>
            <person name="Hiltunen M."/>
            <person name="Ament-Velasquez S.L."/>
            <person name="Johannesson H."/>
        </authorList>
    </citation>
    <scope>NUCLEOTIDE SEQUENCE</scope>
    <source>
        <strain evidence="5">03SP1</strain>
    </source>
</reference>
<keyword evidence="2 3" id="KW-0539">Nucleus</keyword>
<dbReference type="SUPFAM" id="SSF47762">
    <property type="entry name" value="PAH2 domain"/>
    <property type="match status" value="1"/>
</dbReference>
<dbReference type="InterPro" id="IPR003822">
    <property type="entry name" value="PAH"/>
</dbReference>
<dbReference type="GeneID" id="66077259"/>
<protein>
    <submittedName>
        <fullName evidence="5">Uncharacterized protein</fullName>
    </submittedName>
</protein>
<dbReference type="EMBL" id="CM032185">
    <property type="protein sequence ID" value="KAG7091780.1"/>
    <property type="molecule type" value="Genomic_DNA"/>
</dbReference>
<evidence type="ECO:0000256" key="2">
    <source>
        <dbReference type="ARBA" id="ARBA00023242"/>
    </source>
</evidence>
<evidence type="ECO:0000256" key="1">
    <source>
        <dbReference type="ARBA" id="ARBA00004123"/>
    </source>
</evidence>
<dbReference type="Pfam" id="PF02671">
    <property type="entry name" value="PAH"/>
    <property type="match status" value="1"/>
</dbReference>
<dbReference type="FunFam" id="1.20.1160.11:FF:000001">
    <property type="entry name" value="Paired amphipathic helix protein Sin3"/>
    <property type="match status" value="1"/>
</dbReference>
<comment type="caution">
    <text evidence="5">The sequence shown here is derived from an EMBL/GenBank/DDBJ whole genome shotgun (WGS) entry which is preliminary data.</text>
</comment>
<proteinExistence type="predicted"/>
<organism evidence="5 6">
    <name type="scientific">Marasmius oreades</name>
    <name type="common">fairy-ring Marasmius</name>
    <dbReference type="NCBI Taxonomy" id="181124"/>
    <lineage>
        <taxon>Eukaryota</taxon>
        <taxon>Fungi</taxon>
        <taxon>Dikarya</taxon>
        <taxon>Basidiomycota</taxon>
        <taxon>Agaricomycotina</taxon>
        <taxon>Agaricomycetes</taxon>
        <taxon>Agaricomycetidae</taxon>
        <taxon>Agaricales</taxon>
        <taxon>Marasmiineae</taxon>
        <taxon>Marasmiaceae</taxon>
        <taxon>Marasmius</taxon>
    </lineage>
</organism>
<dbReference type="PANTHER" id="PTHR12346">
    <property type="entry name" value="SIN3B-RELATED"/>
    <property type="match status" value="1"/>
</dbReference>
<name>A0A9P7RYH4_9AGAR</name>
<sequence>MMATQKLLIPPTQAAQPPRKRKQKQLSSQRQKLGAAAEGTGGVKVAVDAITYLDQIKETYCEEPDVYREFLGLMQDFKSARTTVTQTITRVAVLFRSHTELYEGFNSFLPPGYGIVPSPSRDGKESEVEVVITTPDGVERRVFR</sequence>